<comment type="caution">
    <text evidence="2">The sequence shown here is derived from an EMBL/GenBank/DDBJ whole genome shotgun (WGS) entry which is preliminary data.</text>
</comment>
<evidence type="ECO:0000313" key="2">
    <source>
        <dbReference type="EMBL" id="TLP62273.1"/>
    </source>
</evidence>
<dbReference type="SUPFAM" id="SSF53448">
    <property type="entry name" value="Nucleotide-diphospho-sugar transferases"/>
    <property type="match status" value="1"/>
</dbReference>
<sequence length="633" mass="67739">MAGGGEDVTGGVRIPLNDYGVLGQPPAPGEWTPTLTVSVVIPAHRAEHTLPLTLASLARQTYPAHLTEVVVVDDGERPAPPPSVPSAEPSTGPSTAPRAEPSPDAWPVPERLRVVRPRDGAWGRASACAAGAEAAEGQVILYLDADLVLFPEHVEAQMRWHHLADHLVVLGHLRFVPGLDEIPASEVLAAVEAGTVDKLFAEEDTTPQWTEGRWDQTDDLRAAGFTAFSVMVGATASLPAALLRAAGGLDASLVLGEDTELGYRLAQAGAVFVPDRRARCWHLGRSTVMRREPEVKRHNWPYLAERVPVFRWLRRHPHRTYLVPYVEVVVAAEDASFEEVRATVDGVLAGRLPDVRVTVTGPWGRLRGGRRDPLGDPSLDLRLMLACYEGEPRVRFRETVPDDCFPVPFRFHCPPGWVPSRGTIGAVVKHADRQRLGIVSLALDEREDGEVVHARLERTAAVTRARRCARPGDDLDDLIHEMFGTVWDAGDKWGLLPAESAASAGSAGGTGGAGSTGKAGGAAPPGPGRAWTGGSGTSPGAGGSSGRSGLGRSRSGRSGSEGSWAGRLGLRRSGSGRSGSEGSWAGRLGLRRSGSRRFGGRRFGARPLRRTARLLRRRLRALVRKDRPCPASV</sequence>
<evidence type="ECO:0000256" key="1">
    <source>
        <dbReference type="SAM" id="MobiDB-lite"/>
    </source>
</evidence>
<dbReference type="Gene3D" id="3.90.550.10">
    <property type="entry name" value="Spore Coat Polysaccharide Biosynthesis Protein SpsA, Chain A"/>
    <property type="match status" value="1"/>
</dbReference>
<keyword evidence="3" id="KW-1185">Reference proteome</keyword>
<dbReference type="GO" id="GO:0016740">
    <property type="term" value="F:transferase activity"/>
    <property type="evidence" value="ECO:0007669"/>
    <property type="project" value="UniProtKB-KW"/>
</dbReference>
<dbReference type="Proteomes" id="UP000309033">
    <property type="component" value="Unassembled WGS sequence"/>
</dbReference>
<dbReference type="PANTHER" id="PTHR43685">
    <property type="entry name" value="GLYCOSYLTRANSFERASE"/>
    <property type="match status" value="1"/>
</dbReference>
<feature type="region of interest" description="Disordered" evidence="1">
    <location>
        <begin position="501"/>
        <end position="604"/>
    </location>
</feature>
<gene>
    <name evidence="2" type="ORF">FED44_09965</name>
</gene>
<dbReference type="OrthoDB" id="5168148at2"/>
<dbReference type="EMBL" id="VANP01000003">
    <property type="protein sequence ID" value="TLP62273.1"/>
    <property type="molecule type" value="Genomic_DNA"/>
</dbReference>
<proteinExistence type="predicted"/>
<dbReference type="InterPro" id="IPR029044">
    <property type="entry name" value="Nucleotide-diphossugar_trans"/>
</dbReference>
<dbReference type="InterPro" id="IPR050834">
    <property type="entry name" value="Glycosyltransf_2"/>
</dbReference>
<name>A0A5R8Z915_9ACTN</name>
<reference evidence="2" key="1">
    <citation type="submission" date="2019-05" db="EMBL/GenBank/DDBJ databases">
        <title>Isolation, diversity and antifungal activity of Actinobacteria from wheat.</title>
        <authorList>
            <person name="Yu B."/>
        </authorList>
    </citation>
    <scope>NUCLEOTIDE SEQUENCE [LARGE SCALE GENOMIC DNA]</scope>
    <source>
        <strain evidence="2">NEAU-HEGS1-5</strain>
    </source>
</reference>
<dbReference type="Pfam" id="PF13641">
    <property type="entry name" value="Glyco_tranf_2_3"/>
    <property type="match status" value="1"/>
</dbReference>
<feature type="region of interest" description="Disordered" evidence="1">
    <location>
        <begin position="74"/>
        <end position="108"/>
    </location>
</feature>
<dbReference type="PANTHER" id="PTHR43685:SF2">
    <property type="entry name" value="GLYCOSYLTRANSFERASE 2-LIKE DOMAIN-CONTAINING PROTEIN"/>
    <property type="match status" value="1"/>
</dbReference>
<feature type="compositionally biased region" description="Basic residues" evidence="1">
    <location>
        <begin position="589"/>
        <end position="604"/>
    </location>
</feature>
<feature type="compositionally biased region" description="Low complexity" evidence="1">
    <location>
        <begin position="550"/>
        <end position="588"/>
    </location>
</feature>
<accession>A0A5R8Z915</accession>
<feature type="compositionally biased region" description="Gly residues" evidence="1">
    <location>
        <begin position="506"/>
        <end position="520"/>
    </location>
</feature>
<protein>
    <submittedName>
        <fullName evidence="2">Glycosyltransferase</fullName>
    </submittedName>
</protein>
<organism evidence="2 3">
    <name type="scientific">Microbispora triticiradicis</name>
    <dbReference type="NCBI Taxonomy" id="2200763"/>
    <lineage>
        <taxon>Bacteria</taxon>
        <taxon>Bacillati</taxon>
        <taxon>Actinomycetota</taxon>
        <taxon>Actinomycetes</taxon>
        <taxon>Streptosporangiales</taxon>
        <taxon>Streptosporangiaceae</taxon>
        <taxon>Microbispora</taxon>
    </lineage>
</organism>
<dbReference type="AlphaFoldDB" id="A0A5R8Z915"/>
<dbReference type="CDD" id="cd00761">
    <property type="entry name" value="Glyco_tranf_GTA_type"/>
    <property type="match status" value="1"/>
</dbReference>
<evidence type="ECO:0000313" key="3">
    <source>
        <dbReference type="Proteomes" id="UP000309033"/>
    </source>
</evidence>
<feature type="compositionally biased region" description="Gly residues" evidence="1">
    <location>
        <begin position="531"/>
        <end position="549"/>
    </location>
</feature>